<dbReference type="PANTHER" id="PTHR33112:SF16">
    <property type="entry name" value="HETEROKARYON INCOMPATIBILITY DOMAIN-CONTAINING PROTEIN"/>
    <property type="match status" value="1"/>
</dbReference>
<dbReference type="EMBL" id="MU251581">
    <property type="protein sequence ID" value="KAG9231782.1"/>
    <property type="molecule type" value="Genomic_DNA"/>
</dbReference>
<accession>A0A9P7YEM2</accession>
<name>A0A9P7YEM2_9HELO</name>
<evidence type="ECO:0000313" key="2">
    <source>
        <dbReference type="EMBL" id="KAG9231782.1"/>
    </source>
</evidence>
<reference evidence="2" key="1">
    <citation type="journal article" date="2021" name="IMA Fungus">
        <title>Genomic characterization of three marine fungi, including Emericellopsis atlantica sp. nov. with signatures of a generalist lifestyle and marine biomass degradation.</title>
        <authorList>
            <person name="Hagestad O.C."/>
            <person name="Hou L."/>
            <person name="Andersen J.H."/>
            <person name="Hansen E.H."/>
            <person name="Altermark B."/>
            <person name="Li C."/>
            <person name="Kuhnert E."/>
            <person name="Cox R.J."/>
            <person name="Crous P.W."/>
            <person name="Spatafora J.W."/>
            <person name="Lail K."/>
            <person name="Amirebrahimi M."/>
            <person name="Lipzen A."/>
            <person name="Pangilinan J."/>
            <person name="Andreopoulos W."/>
            <person name="Hayes R.D."/>
            <person name="Ng V."/>
            <person name="Grigoriev I.V."/>
            <person name="Jackson S.A."/>
            <person name="Sutton T.D.S."/>
            <person name="Dobson A.D.W."/>
            <person name="Rama T."/>
        </authorList>
    </citation>
    <scope>NUCLEOTIDE SEQUENCE</scope>
    <source>
        <strain evidence="2">TRa018bII</strain>
    </source>
</reference>
<comment type="caution">
    <text evidence="2">The sequence shown here is derived from an EMBL/GenBank/DDBJ whole genome shotgun (WGS) entry which is preliminary data.</text>
</comment>
<organism evidence="2 3">
    <name type="scientific">Amylocarpus encephaloides</name>
    <dbReference type="NCBI Taxonomy" id="45428"/>
    <lineage>
        <taxon>Eukaryota</taxon>
        <taxon>Fungi</taxon>
        <taxon>Dikarya</taxon>
        <taxon>Ascomycota</taxon>
        <taxon>Pezizomycotina</taxon>
        <taxon>Leotiomycetes</taxon>
        <taxon>Helotiales</taxon>
        <taxon>Helotiales incertae sedis</taxon>
        <taxon>Amylocarpus</taxon>
    </lineage>
</organism>
<dbReference type="Proteomes" id="UP000824998">
    <property type="component" value="Unassembled WGS sequence"/>
</dbReference>
<dbReference type="PANTHER" id="PTHR33112">
    <property type="entry name" value="DOMAIN PROTEIN, PUTATIVE-RELATED"/>
    <property type="match status" value="1"/>
</dbReference>
<dbReference type="AlphaFoldDB" id="A0A9P7YEM2"/>
<dbReference type="Pfam" id="PF06985">
    <property type="entry name" value="HET"/>
    <property type="match status" value="1"/>
</dbReference>
<gene>
    <name evidence="2" type="ORF">BJ875DRAFT_429044</name>
</gene>
<dbReference type="OrthoDB" id="5125733at2759"/>
<proteinExistence type="predicted"/>
<evidence type="ECO:0000259" key="1">
    <source>
        <dbReference type="Pfam" id="PF06985"/>
    </source>
</evidence>
<evidence type="ECO:0000313" key="3">
    <source>
        <dbReference type="Proteomes" id="UP000824998"/>
    </source>
</evidence>
<dbReference type="InterPro" id="IPR010730">
    <property type="entry name" value="HET"/>
</dbReference>
<protein>
    <submittedName>
        <fullName evidence="2">Heterokaryon incompatibility protein-domain-containing protein</fullName>
    </submittedName>
</protein>
<keyword evidence="3" id="KW-1185">Reference proteome</keyword>
<sequence length="708" mass="80131">MPLCATCDSVDIFNLLLICLSQCRDKQEALRVSDGETYDNRLKNYEGSEVKHHGDIFEIEKSSKVCDLCKIIFQAFKRTNVQDVEVARGLQMMFRTSYSKIEVCYNTDAKEGLIKLCGLDVYMDEANVEELFRVGQIKEDNSPPILKIMEKDPASDRSLDIASRWLKNCVESHSSCRPPTEFQKPPRRLIHVGNKTQNLFLVETFPNLQHVEWLSLSYCWGGEPSMKLTNGTMNALKNGIPLESFDKTIKDAVFVTRGLGISYIWIDALCTPQGDNRWIEEASKMNEIYGGSTVTLVIASSDSIKNGFLKKRELKYIPVAYSTDKVEDHRAKLFLSSEWDDSEREYNGAWSKRGWTMQEGLLPNRLLHYTDSQIIWKCCEEQRFERGITERVADIVSETLTYSDVSDIAFGSSLDYPLMSHSDTFRLWYDLVEDYTPRRFENISDRLAAISGLAKVYGGMIRNPTYAAGLWKEDLIRGLLWHVEGTTLIPKHPASNTSTFPNFPSWSWASVGYEVVKNDLKTSNSLRALSEIENTHIDLDDQRYPYGAVRSGSVTITGPLRRLPRLYNKKWASAEASMSKLEHYISEIVEKESQGSVAHKYSSPPGGHFSVLVMVGDIHLLHLLVLEATGGIVKGVNEYRRGGILKLLYVDPSSYTSPEVIAKLEKMEASSTALLGLHEKTNKTRMTSNAVFMEVNEGNWAKETVIIV</sequence>
<feature type="domain" description="Heterokaryon incompatibility" evidence="1">
    <location>
        <begin position="214"/>
        <end position="359"/>
    </location>
</feature>